<reference evidence="1 2" key="1">
    <citation type="submission" date="2023-05" db="EMBL/GenBank/DDBJ databases">
        <title>Marinobacter albus sp. nov., a marine bacterium isolated from sand in a coastal intertidal zone of huludao.</title>
        <authorList>
            <person name="Deng T."/>
        </authorList>
    </citation>
    <scope>NUCLEOTIDE SEQUENCE [LARGE SCALE GENOMIC DNA]</scope>
    <source>
        <strain evidence="1 2">M216</strain>
    </source>
</reference>
<dbReference type="EMBL" id="JASSQD010000003">
    <property type="protein sequence ID" value="MDK9559037.1"/>
    <property type="molecule type" value="Genomic_DNA"/>
</dbReference>
<dbReference type="RefSeq" id="WP_219868255.1">
    <property type="nucleotide sequence ID" value="NZ_JASSQD010000003.1"/>
</dbReference>
<sequence>MAVTYEKGRQLARGLVLASTLLAGQAMALAPEHEMRRLMLATEEAVAAESWGEAGEYLNRLQQLEGSKPADYFYYRGRVMYQAKHLNEAQSALEAYVTSAGTEGSHYQEALKLITEVEKARSEKAQAPQSSNGNGGKIAVIEPAGDQQVSSLRKLYLVDTDREALTLHLNSLLEVAGWREDQTIVQVDKPADIEYRISADESSINVQEIRRDADGRVVRKNQNLSVYGINPQVEWACEAAATTCWVYDPRDGSRLLQLAMNRQRTQEIAQTMGRLIRNLQDPTGS</sequence>
<gene>
    <name evidence="1" type="ORF">QQF73_15490</name>
</gene>
<keyword evidence="2" id="KW-1185">Reference proteome</keyword>
<evidence type="ECO:0000313" key="1">
    <source>
        <dbReference type="EMBL" id="MDK9559037.1"/>
    </source>
</evidence>
<protein>
    <submittedName>
        <fullName evidence="1">Uncharacterized protein</fullName>
    </submittedName>
</protein>
<evidence type="ECO:0000313" key="2">
    <source>
        <dbReference type="Proteomes" id="UP001223547"/>
    </source>
</evidence>
<proteinExistence type="predicted"/>
<dbReference type="Proteomes" id="UP001223547">
    <property type="component" value="Unassembled WGS sequence"/>
</dbReference>
<comment type="caution">
    <text evidence="1">The sequence shown here is derived from an EMBL/GenBank/DDBJ whole genome shotgun (WGS) entry which is preliminary data.</text>
</comment>
<organism evidence="1 2">
    <name type="scientific">Marinobacter albus</name>
    <dbReference type="NCBI Taxonomy" id="3030833"/>
    <lineage>
        <taxon>Bacteria</taxon>
        <taxon>Pseudomonadati</taxon>
        <taxon>Pseudomonadota</taxon>
        <taxon>Gammaproteobacteria</taxon>
        <taxon>Pseudomonadales</taxon>
        <taxon>Marinobacteraceae</taxon>
        <taxon>Marinobacter</taxon>
    </lineage>
</organism>
<name>A0ABT7HF82_9GAMM</name>
<accession>A0ABT7HF82</accession>